<evidence type="ECO:0000259" key="2">
    <source>
        <dbReference type="Pfam" id="PF02308"/>
    </source>
</evidence>
<feature type="transmembrane region" description="Helical" evidence="1">
    <location>
        <begin position="308"/>
        <end position="325"/>
    </location>
</feature>
<keyword evidence="5" id="KW-1185">Reference proteome</keyword>
<feature type="transmembrane region" description="Helical" evidence="1">
    <location>
        <begin position="368"/>
        <end position="392"/>
    </location>
</feature>
<dbReference type="EMBL" id="QGGB01000002">
    <property type="protein sequence ID" value="PWN07941.1"/>
    <property type="molecule type" value="Genomic_DNA"/>
</dbReference>
<sequence length="418" mass="45406">MQETYHIALELLVALSIGLLIGLERGWSGRKEEEGDRIAGIRTFSLIGLLGGVWALLSMELNEWIIAVAFLAVSILIIAAHILDVREDSDVGVTTAFAMMLTFALSAWAMFGNELLALGVTVIVMALLGYKPVLHKWLRKMKTRELYATIKLLIISVVLLPLLPDQGYGPWQALNPYWVWLMVVLITGLSFLGYFAIKIGGNKVGTLVTAITGGLASSTAVTVSLAQFARKYEVKILFMGGVMIASSIMFVRVMIEVAVVNPELLNSLWIPVSIMFTGMVAGGWWLWRFTPDKNGLEKKLDLKNPFQITTALKFGALLALILMLSEGMQEWFGDEGVYLLSIASGLMDVDAITLSLSKMANDDLSHSVAVLGIILAAATNTIVKGAIFAFYVGVKESLRLIVLIILVAAAGITSALIL</sequence>
<name>A0A316TVR9_9BACT</name>
<feature type="domain" description="MgtC/SapB/SrpB/YhiD N-terminal" evidence="2">
    <location>
        <begin position="11"/>
        <end position="136"/>
    </location>
</feature>
<dbReference type="Pfam" id="PF13194">
    <property type="entry name" value="DUF4010"/>
    <property type="match status" value="1"/>
</dbReference>
<dbReference type="RefSeq" id="WP_109644577.1">
    <property type="nucleotide sequence ID" value="NZ_QGGB01000002.1"/>
</dbReference>
<feature type="transmembrane region" description="Helical" evidence="1">
    <location>
        <begin position="398"/>
        <end position="417"/>
    </location>
</feature>
<dbReference type="PANTHER" id="PTHR39084:SF1">
    <property type="entry name" value="DUF4010 DOMAIN-CONTAINING PROTEIN"/>
    <property type="match status" value="1"/>
</dbReference>
<keyword evidence="1" id="KW-0472">Membrane</keyword>
<dbReference type="Pfam" id="PF02308">
    <property type="entry name" value="MgtC"/>
    <property type="match status" value="1"/>
</dbReference>
<feature type="transmembrane region" description="Helical" evidence="1">
    <location>
        <begin position="267"/>
        <end position="287"/>
    </location>
</feature>
<dbReference type="InterPro" id="IPR025105">
    <property type="entry name" value="DUF4010"/>
</dbReference>
<gene>
    <name evidence="4" type="ORF">DDZ15_02715</name>
</gene>
<dbReference type="Proteomes" id="UP000245533">
    <property type="component" value="Unassembled WGS sequence"/>
</dbReference>
<feature type="domain" description="DUF4010" evidence="3">
    <location>
        <begin position="184"/>
        <end position="390"/>
    </location>
</feature>
<feature type="transmembrane region" description="Helical" evidence="1">
    <location>
        <begin position="176"/>
        <end position="197"/>
    </location>
</feature>
<feature type="transmembrane region" description="Helical" evidence="1">
    <location>
        <begin position="337"/>
        <end position="356"/>
    </location>
</feature>
<evidence type="ECO:0000313" key="5">
    <source>
        <dbReference type="Proteomes" id="UP000245533"/>
    </source>
</evidence>
<feature type="transmembrane region" description="Helical" evidence="1">
    <location>
        <begin position="39"/>
        <end position="58"/>
    </location>
</feature>
<feature type="transmembrane region" description="Helical" evidence="1">
    <location>
        <begin position="146"/>
        <end position="164"/>
    </location>
</feature>
<dbReference type="AlphaFoldDB" id="A0A316TVR9"/>
<proteinExistence type="predicted"/>
<keyword evidence="1" id="KW-1133">Transmembrane helix</keyword>
<evidence type="ECO:0000256" key="1">
    <source>
        <dbReference type="SAM" id="Phobius"/>
    </source>
</evidence>
<dbReference type="InterPro" id="IPR049177">
    <property type="entry name" value="MgtC_SapB_SrpB_YhiD_N"/>
</dbReference>
<dbReference type="OrthoDB" id="9813718at2"/>
<dbReference type="PANTHER" id="PTHR39084">
    <property type="entry name" value="MEMBRANE PROTEIN-RELATED"/>
    <property type="match status" value="1"/>
</dbReference>
<feature type="transmembrane region" description="Helical" evidence="1">
    <location>
        <begin position="6"/>
        <end position="27"/>
    </location>
</feature>
<evidence type="ECO:0000259" key="3">
    <source>
        <dbReference type="Pfam" id="PF13194"/>
    </source>
</evidence>
<feature type="transmembrane region" description="Helical" evidence="1">
    <location>
        <begin position="236"/>
        <end position="255"/>
    </location>
</feature>
<protein>
    <submittedName>
        <fullName evidence="4">Uncharacterized protein</fullName>
    </submittedName>
</protein>
<accession>A0A316TVR9</accession>
<keyword evidence="1" id="KW-0812">Transmembrane</keyword>
<feature type="transmembrane region" description="Helical" evidence="1">
    <location>
        <begin position="64"/>
        <end position="83"/>
    </location>
</feature>
<comment type="caution">
    <text evidence="4">The sequence shown here is derived from an EMBL/GenBank/DDBJ whole genome shotgun (WGS) entry which is preliminary data.</text>
</comment>
<reference evidence="4 5" key="1">
    <citation type="submission" date="2018-05" db="EMBL/GenBank/DDBJ databases">
        <title>Rhodohalobacter halophilus gen. nov., sp. nov., a moderately halophilic member of the family Balneolaceae.</title>
        <authorList>
            <person name="Liu Z.-W."/>
        </authorList>
    </citation>
    <scope>NUCLEOTIDE SEQUENCE [LARGE SCALE GENOMIC DNA]</scope>
    <source>
        <strain evidence="4 5">8A47</strain>
    </source>
</reference>
<organism evidence="4 5">
    <name type="scientific">Rhodohalobacter mucosus</name>
    <dbReference type="NCBI Taxonomy" id="2079485"/>
    <lineage>
        <taxon>Bacteria</taxon>
        <taxon>Pseudomonadati</taxon>
        <taxon>Balneolota</taxon>
        <taxon>Balneolia</taxon>
        <taxon>Balneolales</taxon>
        <taxon>Balneolaceae</taxon>
        <taxon>Rhodohalobacter</taxon>
    </lineage>
</organism>
<evidence type="ECO:0000313" key="4">
    <source>
        <dbReference type="EMBL" id="PWN07941.1"/>
    </source>
</evidence>